<dbReference type="Gene3D" id="1.10.287.1490">
    <property type="match status" value="1"/>
</dbReference>
<feature type="region of interest" description="Disordered" evidence="9">
    <location>
        <begin position="315"/>
        <end position="356"/>
    </location>
</feature>
<dbReference type="Proteomes" id="UP000007801">
    <property type="component" value="Unassembled WGS sequence"/>
</dbReference>
<dbReference type="GO" id="GO:0007018">
    <property type="term" value="P:microtubule-based movement"/>
    <property type="evidence" value="ECO:0007669"/>
    <property type="project" value="InterPro"/>
</dbReference>
<dbReference type="PROSITE" id="PS50067">
    <property type="entry name" value="KINESIN_MOTOR_2"/>
    <property type="match status" value="1"/>
</dbReference>
<comment type="caution">
    <text evidence="7">Lacks conserved residue(s) required for the propagation of feature annotation.</text>
</comment>
<dbReference type="eggNOG" id="KOG0242">
    <property type="taxonomic scope" value="Eukaryota"/>
</dbReference>
<dbReference type="GO" id="GO:0003777">
    <property type="term" value="F:microtubule motor activity"/>
    <property type="evidence" value="ECO:0007669"/>
    <property type="project" value="InterPro"/>
</dbReference>
<sequence>MAKKIVQFFVKGVSGTIYVYGQTSTGKRYTMEGDGSNVGLMKLAAKEIFQMIPEEKDRTFLLRVSHIEIYNDKIYDLLDKKKQDVKMQESGGILHMSCEECFISSENELLQVLRTGMRQRRMNGRPNRSHGIFRVLLESRKSDGTEDKAVKLSILNMVQLAGSEKGAQTGASGDECQVNKSLFHLKTVMKKVVDLQNHSSEELISKHISFRESKLTRILQASLTGHGLTSVICTIRPSVLTESQSTISFGLTARLIKTDSSGHEVAYKDTAMRRINSDIDDLKYQLNQEQRRNNHYKVAEIERSIERESTKIISTTSLTDKCHQKRRRTPCPSSPDRSNDTDSVAEKGGLSQPTSRIAKIQIPIPKLTRLPSRFNFAAPTFHSASPDVTPAPEEKAKVKTPTREQKDSKNDALLAEINALAVSNQSANVKIQRYEDQVKALKQTIAKLEMDRSEALGLSRRLQCREKDLLSQITDKDTTIERLQETLDQLSREVLNQSKEEQLRSLCPDLQACFERICRKCQELGHLLPAADAKGMEVIACECDKLRAEIFASRSKLESVQAQLRQANDEVTEKSDFCQKLSRSISSAQDEYGQLQSRYDDLEQKWKRQQEEIKALQGEYEKIQRKYQQLQVDYKKEKGSGKQRSELQAKNTQLLKEIETLKTRVEETQQQLDKSMNFETVAKDFKAENRNLKDQLANLNTEYDNLQKEFECLSTQLVDSVQENDSLQQMIKQQSTCSVELDIEDEEEFNVRREFAQLADVIFQIELHAESDFCCLFTSTKLKGSQNNNLMRLKLYLDSAKFTEDKEGGFGITSATVFNGLIKQHKFSLVRMSQKQLEEETGEEVHLLKMVSKLEKQILCKNELLADKTSQVNDLRKQIRTITKTLEEKRESGGGNTPSPDEVTTLKESLKELQTKLCHLQEQVESQLNQMLEKDKNIEKLKAEIEELTSNAQLIEQLEKVNTGLLDRATSAEKSLAELQRSINLLRIKEEQSSAKNEKQLSDLQEELKNTKLKLRMKIDKINALNQEHSQKLETNKSELEEAKEKHENELAALIEHLRLSENTVAEVTGAYTAELQELKDNLRKELGEAEKQSKETVSVHQEQLKEIKDLLSQKLQESHYKSLQVAELKERLHKAEAERDKQSARAIQENLSFEDMMRQRDSENARAVELERSKGDLAVALEQMTKEKYELHTLYTKSLDFVEQLQEQLGKDDERSNHKFEELQTKYQKQIHDMEKLMKEKIALQSKIEDAKADHSVTLERLYQLETEMEDLAAKKNVEKIGLDEKVETLGAKVTDLTQEMLKAQERAKDYDQLLCTHMELKTSLSNAKNLSTELERRVDHLKSQLNVAHEKVYKQNNEIEKLRRDLDIAVEERESALSKQEDLMMQVEEVEQRMSNQASEHKKQMADFHGSIEELPLKIESLNKQKQELEAVNEEMKLNLKASQHLQAQLEEERKVVADLQESYSNLKTKLKDMTREHAMSKVDINLEMERIKQNLRKVTEECDMLRTELETKEGCEAQLELERNLVIDLKSFRADLEKKLIIMSANEKKHNQLMADANEKCEQLRNEIEKFQQDKIQADLLISNLLKDKSEMEEKLAIQKDVDASKVELVAHLRAKELAELLERQKLESDLEEANDKCTELVQRIDAVSAECEQLRTLLKTKESLFRTEKGRLDATISSLVSDKRNLGESLCTLTDQIEKLEADLAAARCGFKVRGNTSPHSPSGSPPYATVPPHRHGLDRNSAIASRKLFNLDSEVRRNRRILAHDQNRMQSCRNNIQDSETMTDPIDMNLNGDVDHAPGQQNGNHPVKDESNIKYQETLRLCRYRAELLEEMEKKLREMKTNDTSKDWEISSLKATCENQEILMVSLQKKYEAAKTDLQTLKDEVANLRSNIAKLTGGPAAN</sequence>
<evidence type="ECO:0000256" key="1">
    <source>
        <dbReference type="ARBA" id="ARBA00004245"/>
    </source>
</evidence>
<evidence type="ECO:0000256" key="7">
    <source>
        <dbReference type="PROSITE-ProRule" id="PRU00283"/>
    </source>
</evidence>
<evidence type="ECO:0000313" key="12">
    <source>
        <dbReference type="Proteomes" id="UP000007801"/>
    </source>
</evidence>
<organism evidence="11 12">
    <name type="scientific">Drosophila ananassae</name>
    <name type="common">Fruit fly</name>
    <dbReference type="NCBI Taxonomy" id="7217"/>
    <lineage>
        <taxon>Eukaryota</taxon>
        <taxon>Metazoa</taxon>
        <taxon>Ecdysozoa</taxon>
        <taxon>Arthropoda</taxon>
        <taxon>Hexapoda</taxon>
        <taxon>Insecta</taxon>
        <taxon>Pterygota</taxon>
        <taxon>Neoptera</taxon>
        <taxon>Endopterygota</taxon>
        <taxon>Diptera</taxon>
        <taxon>Brachycera</taxon>
        <taxon>Muscomorpha</taxon>
        <taxon>Ephydroidea</taxon>
        <taxon>Drosophilidae</taxon>
        <taxon>Drosophila</taxon>
        <taxon>Sophophora</taxon>
    </lineage>
</organism>
<dbReference type="PRINTS" id="PR00380">
    <property type="entry name" value="KINESINHEAVY"/>
</dbReference>
<dbReference type="InterPro" id="IPR027640">
    <property type="entry name" value="Kinesin-like_fam"/>
</dbReference>
<dbReference type="OrthoDB" id="10578334at2759"/>
<evidence type="ECO:0000256" key="8">
    <source>
        <dbReference type="SAM" id="Coils"/>
    </source>
</evidence>
<keyword evidence="4 8" id="KW-0175">Coiled coil</keyword>
<dbReference type="SUPFAM" id="SSF52540">
    <property type="entry name" value="P-loop containing nucleoside triphosphate hydrolases"/>
    <property type="match status" value="1"/>
</dbReference>
<keyword evidence="12" id="KW-1185">Reference proteome</keyword>
<protein>
    <recommendedName>
        <fullName evidence="10">Kinesin motor domain-containing protein</fullName>
    </recommendedName>
</protein>
<dbReference type="SMART" id="SM00129">
    <property type="entry name" value="KISc"/>
    <property type="match status" value="1"/>
</dbReference>
<dbReference type="Pfam" id="PF00225">
    <property type="entry name" value="Kinesin"/>
    <property type="match status" value="1"/>
</dbReference>
<dbReference type="GO" id="GO:0008017">
    <property type="term" value="F:microtubule binding"/>
    <property type="evidence" value="ECO:0007669"/>
    <property type="project" value="InterPro"/>
</dbReference>
<feature type="compositionally biased region" description="Basic and acidic residues" evidence="9">
    <location>
        <begin position="392"/>
        <end position="408"/>
    </location>
</feature>
<name>B3MMV3_DROAN</name>
<keyword evidence="5" id="KW-0505">Motor protein</keyword>
<dbReference type="InParanoid" id="B3MMV3"/>
<dbReference type="InterPro" id="IPR036961">
    <property type="entry name" value="Kinesin_motor_dom_sf"/>
</dbReference>
<evidence type="ECO:0000256" key="2">
    <source>
        <dbReference type="ARBA" id="ARBA00022741"/>
    </source>
</evidence>
<comment type="similarity">
    <text evidence="7">Belongs to the TRAFAC class myosin-kinesin ATPase superfamily. Kinesin family.</text>
</comment>
<dbReference type="STRING" id="7217.B3MMV3"/>
<evidence type="ECO:0000256" key="9">
    <source>
        <dbReference type="SAM" id="MobiDB-lite"/>
    </source>
</evidence>
<accession>B3MMV3</accession>
<evidence type="ECO:0000256" key="3">
    <source>
        <dbReference type="ARBA" id="ARBA00022840"/>
    </source>
</evidence>
<feature type="coiled-coil region" evidence="8">
    <location>
        <begin position="417"/>
        <end position="500"/>
    </location>
</feature>
<evidence type="ECO:0000256" key="6">
    <source>
        <dbReference type="ARBA" id="ARBA00023212"/>
    </source>
</evidence>
<keyword evidence="3" id="KW-0067">ATP-binding</keyword>
<keyword evidence="2" id="KW-0547">Nucleotide-binding</keyword>
<reference evidence="11 12" key="1">
    <citation type="journal article" date="2007" name="Nature">
        <title>Evolution of genes and genomes on the Drosophila phylogeny.</title>
        <authorList>
            <consortium name="Drosophila 12 Genomes Consortium"/>
            <person name="Clark A.G."/>
            <person name="Eisen M.B."/>
            <person name="Smith D.R."/>
            <person name="Bergman C.M."/>
            <person name="Oliver B."/>
            <person name="Markow T.A."/>
            <person name="Kaufman T.C."/>
            <person name="Kellis M."/>
            <person name="Gelbart W."/>
            <person name="Iyer V.N."/>
            <person name="Pollard D.A."/>
            <person name="Sackton T.B."/>
            <person name="Larracuente A.M."/>
            <person name="Singh N.D."/>
            <person name="Abad J.P."/>
            <person name="Abt D.N."/>
            <person name="Adryan B."/>
            <person name="Aguade M."/>
            <person name="Akashi H."/>
            <person name="Anderson W.W."/>
            <person name="Aquadro C.F."/>
            <person name="Ardell D.H."/>
            <person name="Arguello R."/>
            <person name="Artieri C.G."/>
            <person name="Barbash D.A."/>
            <person name="Barker D."/>
            <person name="Barsanti P."/>
            <person name="Batterham P."/>
            <person name="Batzoglou S."/>
            <person name="Begun D."/>
            <person name="Bhutkar A."/>
            <person name="Blanco E."/>
            <person name="Bosak S.A."/>
            <person name="Bradley R.K."/>
            <person name="Brand A.D."/>
            <person name="Brent M.R."/>
            <person name="Brooks A.N."/>
            <person name="Brown R.H."/>
            <person name="Butlin R.K."/>
            <person name="Caggese C."/>
            <person name="Calvi B.R."/>
            <person name="Bernardo de Carvalho A."/>
            <person name="Caspi A."/>
            <person name="Castrezana S."/>
            <person name="Celniker S.E."/>
            <person name="Chang J.L."/>
            <person name="Chapple C."/>
            <person name="Chatterji S."/>
            <person name="Chinwalla A."/>
            <person name="Civetta A."/>
            <person name="Clifton S.W."/>
            <person name="Comeron J.M."/>
            <person name="Costello J.C."/>
            <person name="Coyne J.A."/>
            <person name="Daub J."/>
            <person name="David R.G."/>
            <person name="Delcher A.L."/>
            <person name="Delehaunty K."/>
            <person name="Do C.B."/>
            <person name="Ebling H."/>
            <person name="Edwards K."/>
            <person name="Eickbush T."/>
            <person name="Evans J.D."/>
            <person name="Filipski A."/>
            <person name="Findeiss S."/>
            <person name="Freyhult E."/>
            <person name="Fulton L."/>
            <person name="Fulton R."/>
            <person name="Garcia A.C."/>
            <person name="Gardiner A."/>
            <person name="Garfield D.A."/>
            <person name="Garvin B.E."/>
            <person name="Gibson G."/>
            <person name="Gilbert D."/>
            <person name="Gnerre S."/>
            <person name="Godfrey J."/>
            <person name="Good R."/>
            <person name="Gotea V."/>
            <person name="Gravely B."/>
            <person name="Greenberg A.J."/>
            <person name="Griffiths-Jones S."/>
            <person name="Gross S."/>
            <person name="Guigo R."/>
            <person name="Gustafson E.A."/>
            <person name="Haerty W."/>
            <person name="Hahn M.W."/>
            <person name="Halligan D.L."/>
            <person name="Halpern A.L."/>
            <person name="Halter G.M."/>
            <person name="Han M.V."/>
            <person name="Heger A."/>
            <person name="Hillier L."/>
            <person name="Hinrichs A.S."/>
            <person name="Holmes I."/>
            <person name="Hoskins R.A."/>
            <person name="Hubisz M.J."/>
            <person name="Hultmark D."/>
            <person name="Huntley M.A."/>
            <person name="Jaffe D.B."/>
            <person name="Jagadeeshan S."/>
            <person name="Jeck W.R."/>
            <person name="Johnson J."/>
            <person name="Jones C.D."/>
            <person name="Jordan W.C."/>
            <person name="Karpen G.H."/>
            <person name="Kataoka E."/>
            <person name="Keightley P.D."/>
            <person name="Kheradpour P."/>
            <person name="Kirkness E.F."/>
            <person name="Koerich L.B."/>
            <person name="Kristiansen K."/>
            <person name="Kudrna D."/>
            <person name="Kulathinal R.J."/>
            <person name="Kumar S."/>
            <person name="Kwok R."/>
            <person name="Lander E."/>
            <person name="Langley C.H."/>
            <person name="Lapoint R."/>
            <person name="Lazzaro B.P."/>
            <person name="Lee S.J."/>
            <person name="Levesque L."/>
            <person name="Li R."/>
            <person name="Lin C.F."/>
            <person name="Lin M.F."/>
            <person name="Lindblad-Toh K."/>
            <person name="Llopart A."/>
            <person name="Long M."/>
            <person name="Low L."/>
            <person name="Lozovsky E."/>
            <person name="Lu J."/>
            <person name="Luo M."/>
            <person name="Machado C.A."/>
            <person name="Makalowski W."/>
            <person name="Marzo M."/>
            <person name="Matsuda M."/>
            <person name="Matzkin L."/>
            <person name="McAllister B."/>
            <person name="McBride C.S."/>
            <person name="McKernan B."/>
            <person name="McKernan K."/>
            <person name="Mendez-Lago M."/>
            <person name="Minx P."/>
            <person name="Mollenhauer M.U."/>
            <person name="Montooth K."/>
            <person name="Mount S.M."/>
            <person name="Mu X."/>
            <person name="Myers E."/>
            <person name="Negre B."/>
            <person name="Newfeld S."/>
            <person name="Nielsen R."/>
            <person name="Noor M.A."/>
            <person name="O'Grady P."/>
            <person name="Pachter L."/>
            <person name="Papaceit M."/>
            <person name="Parisi M.J."/>
            <person name="Parisi M."/>
            <person name="Parts L."/>
            <person name="Pedersen J.S."/>
            <person name="Pesole G."/>
            <person name="Phillippy A.M."/>
            <person name="Ponting C.P."/>
            <person name="Pop M."/>
            <person name="Porcelli D."/>
            <person name="Powell J.R."/>
            <person name="Prohaska S."/>
            <person name="Pruitt K."/>
            <person name="Puig M."/>
            <person name="Quesneville H."/>
            <person name="Ram K.R."/>
            <person name="Rand D."/>
            <person name="Rasmussen M.D."/>
            <person name="Reed L.K."/>
            <person name="Reenan R."/>
            <person name="Reily A."/>
            <person name="Remington K.A."/>
            <person name="Rieger T.T."/>
            <person name="Ritchie M.G."/>
            <person name="Robin C."/>
            <person name="Rogers Y.H."/>
            <person name="Rohde C."/>
            <person name="Rozas J."/>
            <person name="Rubenfield M.J."/>
            <person name="Ruiz A."/>
            <person name="Russo S."/>
            <person name="Salzberg S.L."/>
            <person name="Sanchez-Gracia A."/>
            <person name="Saranga D.J."/>
            <person name="Sato H."/>
            <person name="Schaeffer S.W."/>
            <person name="Schatz M.C."/>
            <person name="Schlenke T."/>
            <person name="Schwartz R."/>
            <person name="Segarra C."/>
            <person name="Singh R.S."/>
            <person name="Sirot L."/>
            <person name="Sirota M."/>
            <person name="Sisneros N.B."/>
            <person name="Smith C.D."/>
            <person name="Smith T.F."/>
            <person name="Spieth J."/>
            <person name="Stage D.E."/>
            <person name="Stark A."/>
            <person name="Stephan W."/>
            <person name="Strausberg R.L."/>
            <person name="Strempel S."/>
            <person name="Sturgill D."/>
            <person name="Sutton G."/>
            <person name="Sutton G.G."/>
            <person name="Tao W."/>
            <person name="Teichmann S."/>
            <person name="Tobari Y.N."/>
            <person name="Tomimura Y."/>
            <person name="Tsolas J.M."/>
            <person name="Valente V.L."/>
            <person name="Venter E."/>
            <person name="Venter J.C."/>
            <person name="Vicario S."/>
            <person name="Vieira F.G."/>
            <person name="Vilella A.J."/>
            <person name="Villasante A."/>
            <person name="Walenz B."/>
            <person name="Wang J."/>
            <person name="Wasserman M."/>
            <person name="Watts T."/>
            <person name="Wilson D."/>
            <person name="Wilson R.K."/>
            <person name="Wing R.A."/>
            <person name="Wolfner M.F."/>
            <person name="Wong A."/>
            <person name="Wong G.K."/>
            <person name="Wu C.I."/>
            <person name="Wu G."/>
            <person name="Yamamoto D."/>
            <person name="Yang H.P."/>
            <person name="Yang S.P."/>
            <person name="Yorke J.A."/>
            <person name="Yoshida K."/>
            <person name="Zdobnov E."/>
            <person name="Zhang P."/>
            <person name="Zhang Y."/>
            <person name="Zimin A.V."/>
            <person name="Baldwin J."/>
            <person name="Abdouelleil A."/>
            <person name="Abdulkadir J."/>
            <person name="Abebe A."/>
            <person name="Abera B."/>
            <person name="Abreu J."/>
            <person name="Acer S.C."/>
            <person name="Aftuck L."/>
            <person name="Alexander A."/>
            <person name="An P."/>
            <person name="Anderson E."/>
            <person name="Anderson S."/>
            <person name="Arachi H."/>
            <person name="Azer M."/>
            <person name="Bachantsang P."/>
            <person name="Barry A."/>
            <person name="Bayul T."/>
            <person name="Berlin A."/>
            <person name="Bessette D."/>
            <person name="Bloom T."/>
            <person name="Blye J."/>
            <person name="Boguslavskiy L."/>
            <person name="Bonnet C."/>
            <person name="Boukhgalter B."/>
            <person name="Bourzgui I."/>
            <person name="Brown A."/>
            <person name="Cahill P."/>
            <person name="Channer S."/>
            <person name="Cheshatsang Y."/>
            <person name="Chuda L."/>
            <person name="Citroen M."/>
            <person name="Collymore A."/>
            <person name="Cooke P."/>
            <person name="Costello M."/>
            <person name="D'Aco K."/>
            <person name="Daza R."/>
            <person name="De Haan G."/>
            <person name="DeGray S."/>
            <person name="DeMaso C."/>
            <person name="Dhargay N."/>
            <person name="Dooley K."/>
            <person name="Dooley E."/>
            <person name="Doricent M."/>
            <person name="Dorje P."/>
            <person name="Dorjee K."/>
            <person name="Dupes A."/>
            <person name="Elong R."/>
            <person name="Falk J."/>
            <person name="Farina A."/>
            <person name="Faro S."/>
            <person name="Ferguson D."/>
            <person name="Fisher S."/>
            <person name="Foley C.D."/>
            <person name="Franke A."/>
            <person name="Friedrich D."/>
            <person name="Gadbois L."/>
            <person name="Gearin G."/>
            <person name="Gearin C.R."/>
            <person name="Giannoukos G."/>
            <person name="Goode T."/>
            <person name="Graham J."/>
            <person name="Grandbois E."/>
            <person name="Grewal S."/>
            <person name="Gyaltsen K."/>
            <person name="Hafez N."/>
            <person name="Hagos B."/>
            <person name="Hall J."/>
            <person name="Henson C."/>
            <person name="Hollinger A."/>
            <person name="Honan T."/>
            <person name="Huard M.D."/>
            <person name="Hughes L."/>
            <person name="Hurhula B."/>
            <person name="Husby M.E."/>
            <person name="Kamat A."/>
            <person name="Kanga B."/>
            <person name="Kashin S."/>
            <person name="Khazanovich D."/>
            <person name="Kisner P."/>
            <person name="Lance K."/>
            <person name="Lara M."/>
            <person name="Lee W."/>
            <person name="Lennon N."/>
            <person name="Letendre F."/>
            <person name="LeVine R."/>
            <person name="Lipovsky A."/>
            <person name="Liu X."/>
            <person name="Liu J."/>
            <person name="Liu S."/>
            <person name="Lokyitsang T."/>
            <person name="Lokyitsang Y."/>
            <person name="Lubonja R."/>
            <person name="Lui A."/>
            <person name="MacDonald P."/>
            <person name="Magnisalis V."/>
            <person name="Maru K."/>
            <person name="Matthews C."/>
            <person name="McCusker W."/>
            <person name="McDonough S."/>
            <person name="Mehta T."/>
            <person name="Meldrim J."/>
            <person name="Meneus L."/>
            <person name="Mihai O."/>
            <person name="Mihalev A."/>
            <person name="Mihova T."/>
            <person name="Mittelman R."/>
            <person name="Mlenga V."/>
            <person name="Montmayeur A."/>
            <person name="Mulrain L."/>
            <person name="Navidi A."/>
            <person name="Naylor J."/>
            <person name="Negash T."/>
            <person name="Nguyen T."/>
            <person name="Nguyen N."/>
            <person name="Nicol R."/>
            <person name="Norbu C."/>
            <person name="Norbu N."/>
            <person name="Novod N."/>
            <person name="O'Neill B."/>
            <person name="Osman S."/>
            <person name="Markiewicz E."/>
            <person name="Oyono O.L."/>
            <person name="Patti C."/>
            <person name="Phunkhang P."/>
            <person name="Pierre F."/>
            <person name="Priest M."/>
            <person name="Raghuraman S."/>
            <person name="Rege F."/>
            <person name="Reyes R."/>
            <person name="Rise C."/>
            <person name="Rogov P."/>
            <person name="Ross K."/>
            <person name="Ryan E."/>
            <person name="Settipalli S."/>
            <person name="Shea T."/>
            <person name="Sherpa N."/>
            <person name="Shi L."/>
            <person name="Shih D."/>
            <person name="Sparrow T."/>
            <person name="Spaulding J."/>
            <person name="Stalker J."/>
            <person name="Stange-Thomann N."/>
            <person name="Stavropoulos S."/>
            <person name="Stone C."/>
            <person name="Strader C."/>
            <person name="Tesfaye S."/>
            <person name="Thomson T."/>
            <person name="Thoulutsang Y."/>
            <person name="Thoulutsang D."/>
            <person name="Topham K."/>
            <person name="Topping I."/>
            <person name="Tsamla T."/>
            <person name="Vassiliev H."/>
            <person name="Vo A."/>
            <person name="Wangchuk T."/>
            <person name="Wangdi T."/>
            <person name="Weiand M."/>
            <person name="Wilkinson J."/>
            <person name="Wilson A."/>
            <person name="Yadav S."/>
            <person name="Young G."/>
            <person name="Yu Q."/>
            <person name="Zembek L."/>
            <person name="Zhong D."/>
            <person name="Zimmer A."/>
            <person name="Zwirko Z."/>
            <person name="Jaffe D.B."/>
            <person name="Alvarez P."/>
            <person name="Brockman W."/>
            <person name="Butler J."/>
            <person name="Chin C."/>
            <person name="Gnerre S."/>
            <person name="Grabherr M."/>
            <person name="Kleber M."/>
            <person name="Mauceli E."/>
            <person name="MacCallum I."/>
        </authorList>
    </citation>
    <scope>NUCLEOTIDE SEQUENCE [LARGE SCALE GENOMIC DNA]</scope>
    <source>
        <strain evidence="12">Tucson 14024-0371.13</strain>
    </source>
</reference>
<dbReference type="GO" id="GO:0005524">
    <property type="term" value="F:ATP binding"/>
    <property type="evidence" value="ECO:0007669"/>
    <property type="project" value="UniProtKB-KW"/>
</dbReference>
<feature type="coiled-coil region" evidence="8">
    <location>
        <begin position="1550"/>
        <end position="1584"/>
    </location>
</feature>
<feature type="domain" description="Kinesin motor" evidence="10">
    <location>
        <begin position="1"/>
        <end position="256"/>
    </location>
</feature>
<evidence type="ECO:0000259" key="10">
    <source>
        <dbReference type="PROSITE" id="PS50067"/>
    </source>
</evidence>
<feature type="coiled-coil region" evidence="8">
    <location>
        <begin position="550"/>
        <end position="716"/>
    </location>
</feature>
<comment type="subcellular location">
    <subcellularLocation>
        <location evidence="1">Cytoplasm</location>
        <location evidence="1">Cytoskeleton</location>
    </subcellularLocation>
</comment>
<feature type="coiled-coil region" evidence="8">
    <location>
        <begin position="1288"/>
        <end position="1511"/>
    </location>
</feature>
<proteinExistence type="inferred from homology"/>
<gene>
    <name evidence="11" type="primary">Dana\GF14767</name>
    <name evidence="11" type="synonym">dana_GLEANR_15532</name>
    <name evidence="11" type="ORF">GF14767</name>
</gene>
<dbReference type="GO" id="GO:0005874">
    <property type="term" value="C:microtubule"/>
    <property type="evidence" value="ECO:0007669"/>
    <property type="project" value="TreeGrafter"/>
</dbReference>
<evidence type="ECO:0000256" key="4">
    <source>
        <dbReference type="ARBA" id="ARBA00023054"/>
    </source>
</evidence>
<dbReference type="PANTHER" id="PTHR47968:SF75">
    <property type="entry name" value="CENTROMERE-ASSOCIATED PROTEIN E"/>
    <property type="match status" value="1"/>
</dbReference>
<dbReference type="PANTHER" id="PTHR47968">
    <property type="entry name" value="CENTROMERE PROTEIN E"/>
    <property type="match status" value="1"/>
</dbReference>
<dbReference type="Gene3D" id="3.40.850.10">
    <property type="entry name" value="Kinesin motor domain"/>
    <property type="match status" value="1"/>
</dbReference>
<feature type="coiled-coil region" evidence="8">
    <location>
        <begin position="1855"/>
        <end position="1903"/>
    </location>
</feature>
<dbReference type="GO" id="GO:0000278">
    <property type="term" value="P:mitotic cell cycle"/>
    <property type="evidence" value="ECO:0007669"/>
    <property type="project" value="TreeGrafter"/>
</dbReference>
<evidence type="ECO:0000256" key="5">
    <source>
        <dbReference type="ARBA" id="ARBA00023175"/>
    </source>
</evidence>
<dbReference type="EMBL" id="CH902620">
    <property type="protein sequence ID" value="EDV30978.2"/>
    <property type="molecule type" value="Genomic_DNA"/>
</dbReference>
<feature type="coiled-coil region" evidence="8">
    <location>
        <begin position="1618"/>
        <end position="1654"/>
    </location>
</feature>
<feature type="region of interest" description="Disordered" evidence="9">
    <location>
        <begin position="381"/>
        <end position="408"/>
    </location>
</feature>
<keyword evidence="6" id="KW-0206">Cytoskeleton</keyword>
<evidence type="ECO:0000313" key="11">
    <source>
        <dbReference type="EMBL" id="EDV30978.2"/>
    </source>
</evidence>
<dbReference type="InterPro" id="IPR001752">
    <property type="entry name" value="Kinesin_motor_dom"/>
</dbReference>
<keyword evidence="6" id="KW-0963">Cytoplasm</keyword>
<feature type="coiled-coil region" evidence="8">
    <location>
        <begin position="924"/>
        <end position="1146"/>
    </location>
</feature>
<dbReference type="InterPro" id="IPR027417">
    <property type="entry name" value="P-loop_NTPase"/>
</dbReference>
<dbReference type="HOGENOM" id="CLU_231123_0_0_1"/>
<feature type="coiled-coil region" evidence="8">
    <location>
        <begin position="1221"/>
        <end position="1255"/>
    </location>
</feature>